<evidence type="ECO:0000313" key="1">
    <source>
        <dbReference type="EMBL" id="EJK57513.1"/>
    </source>
</evidence>
<evidence type="ECO:0000313" key="2">
    <source>
        <dbReference type="Proteomes" id="UP000266841"/>
    </source>
</evidence>
<organism evidence="1 2">
    <name type="scientific">Thalassiosira oceanica</name>
    <name type="common">Marine diatom</name>
    <dbReference type="NCBI Taxonomy" id="159749"/>
    <lineage>
        <taxon>Eukaryota</taxon>
        <taxon>Sar</taxon>
        <taxon>Stramenopiles</taxon>
        <taxon>Ochrophyta</taxon>
        <taxon>Bacillariophyta</taxon>
        <taxon>Coscinodiscophyceae</taxon>
        <taxon>Thalassiosirophycidae</taxon>
        <taxon>Thalassiosirales</taxon>
        <taxon>Thalassiosiraceae</taxon>
        <taxon>Thalassiosira</taxon>
    </lineage>
</organism>
<name>K0RUI1_THAOC</name>
<comment type="caution">
    <text evidence="1">The sequence shown here is derived from an EMBL/GenBank/DDBJ whole genome shotgun (WGS) entry which is preliminary data.</text>
</comment>
<keyword evidence="2" id="KW-1185">Reference proteome</keyword>
<dbReference type="Proteomes" id="UP000266841">
    <property type="component" value="Unassembled WGS sequence"/>
</dbReference>
<reference evidence="1 2" key="1">
    <citation type="journal article" date="2012" name="Genome Biol.">
        <title>Genome and low-iron response of an oceanic diatom adapted to chronic iron limitation.</title>
        <authorList>
            <person name="Lommer M."/>
            <person name="Specht M."/>
            <person name="Roy A.S."/>
            <person name="Kraemer L."/>
            <person name="Andreson R."/>
            <person name="Gutowska M.A."/>
            <person name="Wolf J."/>
            <person name="Bergner S.V."/>
            <person name="Schilhabel M.B."/>
            <person name="Klostermeier U.C."/>
            <person name="Beiko R.G."/>
            <person name="Rosenstiel P."/>
            <person name="Hippler M."/>
            <person name="Laroche J."/>
        </authorList>
    </citation>
    <scope>NUCLEOTIDE SEQUENCE [LARGE SCALE GENOMIC DNA]</scope>
    <source>
        <strain evidence="1 2">CCMP1005</strain>
    </source>
</reference>
<dbReference type="EMBL" id="AGNL01027965">
    <property type="protein sequence ID" value="EJK57513.1"/>
    <property type="molecule type" value="Genomic_DNA"/>
</dbReference>
<proteinExistence type="predicted"/>
<sequence>MLEMIAERAAKIGHQTHVNQHEGGTQAQGGAEAIYLVRAFLSIISNHFSPAPSVGCLQQHPTMMAVYHGNTMLGVESRAPLSMASPGGGLMTHGTYLWHLFISVTSRAAYTVRKMVIFRLVEPNCLGTNYNSGGAIQASKLAGLGDSRFCLTEHFATASGKQVPQSEENTPRDNTTDNAIILKPLRADLFYERVHPGNVACDLRHGPK</sequence>
<dbReference type="AlphaFoldDB" id="K0RUI1"/>
<accession>K0RUI1</accession>
<protein>
    <submittedName>
        <fullName evidence="1">Uncharacterized protein</fullName>
    </submittedName>
</protein>
<gene>
    <name evidence="1" type="ORF">THAOC_22432</name>
</gene>